<gene>
    <name evidence="7" type="ORF">C7383_105196</name>
</gene>
<dbReference type="GO" id="GO:0004577">
    <property type="term" value="F:N-acetylglucosaminyldiphosphodolichol N-acetylglucosaminyltransferase activity"/>
    <property type="evidence" value="ECO:0007669"/>
    <property type="project" value="TreeGrafter"/>
</dbReference>
<keyword evidence="8" id="KW-1185">Reference proteome</keyword>
<evidence type="ECO:0000313" key="7">
    <source>
        <dbReference type="EMBL" id="PWJ76160.1"/>
    </source>
</evidence>
<dbReference type="SUPFAM" id="SSF53756">
    <property type="entry name" value="UDP-Glycosyltransferase/glycogen phosphorylase"/>
    <property type="match status" value="1"/>
</dbReference>
<dbReference type="AlphaFoldDB" id="A0AB73T535"/>
<evidence type="ECO:0000256" key="1">
    <source>
        <dbReference type="ARBA" id="ARBA00004389"/>
    </source>
</evidence>
<evidence type="ECO:0000256" key="4">
    <source>
        <dbReference type="ARBA" id="ARBA00022989"/>
    </source>
</evidence>
<dbReference type="EMBL" id="QGGY01000005">
    <property type="protein sequence ID" value="PWJ76160.1"/>
    <property type="molecule type" value="Genomic_DNA"/>
</dbReference>
<comment type="subcellular location">
    <subcellularLocation>
        <location evidence="1">Endoplasmic reticulum membrane</location>
        <topology evidence="1">Single-pass membrane protein</topology>
    </subcellularLocation>
</comment>
<keyword evidence="4 6" id="KW-1133">Transmembrane helix</keyword>
<accession>A0AB73T535</accession>
<dbReference type="PANTHER" id="PTHR12154">
    <property type="entry name" value="GLYCOSYL TRANSFERASE-RELATED"/>
    <property type="match status" value="1"/>
</dbReference>
<dbReference type="Proteomes" id="UP000245412">
    <property type="component" value="Unassembled WGS sequence"/>
</dbReference>
<dbReference type="RefSeq" id="WP_257497615.1">
    <property type="nucleotide sequence ID" value="NZ_JANKBI010000003.1"/>
</dbReference>
<evidence type="ECO:0000256" key="2">
    <source>
        <dbReference type="ARBA" id="ARBA00022692"/>
    </source>
</evidence>
<keyword evidence="3" id="KW-0256">Endoplasmic reticulum</keyword>
<evidence type="ECO:0000256" key="5">
    <source>
        <dbReference type="ARBA" id="ARBA00023136"/>
    </source>
</evidence>
<sequence>MGERKKEVKICLVSSSGGHFEQLLMLKPLIEKYDGYIVTEKMRYDVRVGKIPVRYVMPINRTDKTFFLKFFLNIAKSLFIIITDRPDYTISTGALATIPFMLFSKLFGGKVIYIESFAKINSPNITGKIAYKFADQFYVQWKSMKKFYPNAIFKGGIY</sequence>
<protein>
    <submittedName>
        <fullName evidence="7">Oligosaccharide biosynthesis protein Alg14</fullName>
    </submittedName>
</protein>
<reference evidence="7 8" key="1">
    <citation type="submission" date="2018-05" db="EMBL/GenBank/DDBJ databases">
        <authorList>
            <person name="Goeker M."/>
            <person name="Huntemann M."/>
            <person name="Clum A."/>
            <person name="Pillay M."/>
            <person name="Palaniappan K."/>
            <person name="Varghese N."/>
            <person name="Mikhailova N."/>
            <person name="Stamatis D."/>
            <person name="Reddy T."/>
            <person name="Daum C."/>
            <person name="Shapiro N."/>
            <person name="Ivanova N."/>
            <person name="Kyrpides N."/>
            <person name="Woyke T."/>
        </authorList>
    </citation>
    <scope>NUCLEOTIDE SEQUENCE [LARGE SCALE GENOMIC DNA]</scope>
    <source>
        <strain evidence="7 8">DSM 26524</strain>
    </source>
</reference>
<feature type="transmembrane region" description="Helical" evidence="6">
    <location>
        <begin position="88"/>
        <end position="107"/>
    </location>
</feature>
<evidence type="ECO:0000313" key="8">
    <source>
        <dbReference type="Proteomes" id="UP000245412"/>
    </source>
</evidence>
<dbReference type="Pfam" id="PF08660">
    <property type="entry name" value="Alg14"/>
    <property type="match status" value="1"/>
</dbReference>
<evidence type="ECO:0000256" key="6">
    <source>
        <dbReference type="SAM" id="Phobius"/>
    </source>
</evidence>
<dbReference type="InterPro" id="IPR013969">
    <property type="entry name" value="Oligosacch_biosynth_Alg14"/>
</dbReference>
<dbReference type="NCBIfam" id="NF041549">
    <property type="entry name" value="PssD"/>
    <property type="match status" value="1"/>
</dbReference>
<dbReference type="PANTHER" id="PTHR12154:SF4">
    <property type="entry name" value="UDP-N-ACETYLGLUCOSAMINE TRANSFERASE SUBUNIT ALG14 HOMOLOG"/>
    <property type="match status" value="1"/>
</dbReference>
<keyword evidence="2 6" id="KW-0812">Transmembrane</keyword>
<name>A0AB73T535_9FIRM</name>
<keyword evidence="5 6" id="KW-0472">Membrane</keyword>
<organism evidence="7 8">
    <name type="scientific">Murimonas intestini</name>
    <dbReference type="NCBI Taxonomy" id="1337051"/>
    <lineage>
        <taxon>Bacteria</taxon>
        <taxon>Bacillati</taxon>
        <taxon>Bacillota</taxon>
        <taxon>Clostridia</taxon>
        <taxon>Lachnospirales</taxon>
        <taxon>Lachnospiraceae</taxon>
        <taxon>Murimonas</taxon>
    </lineage>
</organism>
<dbReference type="Gene3D" id="3.40.50.2000">
    <property type="entry name" value="Glycogen Phosphorylase B"/>
    <property type="match status" value="1"/>
</dbReference>
<dbReference type="GO" id="GO:0006488">
    <property type="term" value="P:dolichol-linked oligosaccharide biosynthetic process"/>
    <property type="evidence" value="ECO:0007669"/>
    <property type="project" value="InterPro"/>
</dbReference>
<feature type="transmembrane region" description="Helical" evidence="6">
    <location>
        <begin position="66"/>
        <end position="82"/>
    </location>
</feature>
<proteinExistence type="predicted"/>
<comment type="caution">
    <text evidence="7">The sequence shown here is derived from an EMBL/GenBank/DDBJ whole genome shotgun (WGS) entry which is preliminary data.</text>
</comment>
<evidence type="ECO:0000256" key="3">
    <source>
        <dbReference type="ARBA" id="ARBA00022824"/>
    </source>
</evidence>